<gene>
    <name evidence="2" type="primary">LOC117349254</name>
</gene>
<reference evidence="2" key="1">
    <citation type="submission" date="2025-08" db="UniProtKB">
        <authorList>
            <consortium name="RefSeq"/>
        </authorList>
    </citation>
    <scope>IDENTIFICATION</scope>
</reference>
<evidence type="ECO:0000313" key="2">
    <source>
        <dbReference type="RefSeq" id="XP_033778363.1"/>
    </source>
</evidence>
<keyword evidence="1" id="KW-1185">Reference proteome</keyword>
<dbReference type="AlphaFoldDB" id="A0A6P8PUC5"/>
<evidence type="ECO:0000313" key="1">
    <source>
        <dbReference type="Proteomes" id="UP000515159"/>
    </source>
</evidence>
<proteinExistence type="predicted"/>
<dbReference type="RefSeq" id="XP_033778363.1">
    <property type="nucleotide sequence ID" value="XM_033922472.1"/>
</dbReference>
<organism evidence="1 2">
    <name type="scientific">Geotrypetes seraphini</name>
    <name type="common">Gaboon caecilian</name>
    <name type="synonym">Caecilia seraphini</name>
    <dbReference type="NCBI Taxonomy" id="260995"/>
    <lineage>
        <taxon>Eukaryota</taxon>
        <taxon>Metazoa</taxon>
        <taxon>Chordata</taxon>
        <taxon>Craniata</taxon>
        <taxon>Vertebrata</taxon>
        <taxon>Euteleostomi</taxon>
        <taxon>Amphibia</taxon>
        <taxon>Gymnophiona</taxon>
        <taxon>Geotrypetes</taxon>
    </lineage>
</organism>
<dbReference type="KEGG" id="gsh:117349254"/>
<sequence length="415" mass="47294">MGVPHCVVTRTQLSLKGTFGSEFTGRSCLDIHTVFGEPGSYEPVPAPRYLTGYYFSSDAKPTKSELQIMNTFEKDSRFPKHVQDISKQLMDKEQSRVPHDQVQAWYKEQFDAPIHSAAQHAPRSINIHHLVRYRQETGICLRIAQAFGLDVDGLYINAFARILKGTSSMHLPELPQRWGGDEKFLTRRHDFSSLLKSPRWTDPSVVLHPYLDEHSVLLIQLFGIDAVYIPDPRGQRVGVVTSRSGQDVELYSQTQLGWTAVPLFDRQYVNSGIHSAPLFQGVPNTDFQESITSHPLKDVMIDGLKKETLKLMKNYGSITIEIWDGHYLDDEHYKLPVVNDLLTVNKLKKFLTTQSNKKGKDMSLLVLQSLNKKQPKLKRNSPEYQQLERFYEEAMANKFYILVESALLNAGFGPL</sequence>
<protein>
    <submittedName>
        <fullName evidence="2">Uncharacterized protein LOC117349254</fullName>
    </submittedName>
</protein>
<accession>A0A6P8PUC5</accession>
<name>A0A6P8PUC5_GEOSA</name>
<dbReference type="InParanoid" id="A0A6P8PUC5"/>
<dbReference type="Proteomes" id="UP000515159">
    <property type="component" value="Chromosome 15"/>
</dbReference>
<dbReference type="GeneID" id="117349254"/>
<dbReference type="OrthoDB" id="70142at2759"/>